<dbReference type="RefSeq" id="XP_040624917.1">
    <property type="nucleotide sequence ID" value="XM_040773739.1"/>
</dbReference>
<proteinExistence type="predicted"/>
<keyword evidence="3" id="KW-1185">Reference proteome</keyword>
<dbReference type="EMBL" id="JH795874">
    <property type="protein sequence ID" value="EJT98019.1"/>
    <property type="molecule type" value="Genomic_DNA"/>
</dbReference>
<gene>
    <name evidence="2" type="ORF">DACRYDRAFT_24568</name>
</gene>
<sequence>MINLPIALVALAASTNAQRYYNNGYNNYGMSRGARIGLGIGIAVAFLIFLCLLISCCMSIRRRRAATPGLGIGAPAMGTVGGPGYGPAYGPGIGGGKRFGFGQGRFGRGGIAKPANTYQPAVGAYAPVSLSGIVGKH</sequence>
<dbReference type="Proteomes" id="UP000030653">
    <property type="component" value="Unassembled WGS sequence"/>
</dbReference>
<reference evidence="2 3" key="1">
    <citation type="journal article" date="2012" name="Science">
        <title>The Paleozoic origin of enzymatic lignin decomposition reconstructed from 31 fungal genomes.</title>
        <authorList>
            <person name="Floudas D."/>
            <person name="Binder M."/>
            <person name="Riley R."/>
            <person name="Barry K."/>
            <person name="Blanchette R.A."/>
            <person name="Henrissat B."/>
            <person name="Martinez A.T."/>
            <person name="Otillar R."/>
            <person name="Spatafora J.W."/>
            <person name="Yadav J.S."/>
            <person name="Aerts A."/>
            <person name="Benoit I."/>
            <person name="Boyd A."/>
            <person name="Carlson A."/>
            <person name="Copeland A."/>
            <person name="Coutinho P.M."/>
            <person name="de Vries R.P."/>
            <person name="Ferreira P."/>
            <person name="Findley K."/>
            <person name="Foster B."/>
            <person name="Gaskell J."/>
            <person name="Glotzer D."/>
            <person name="Gorecki P."/>
            <person name="Heitman J."/>
            <person name="Hesse C."/>
            <person name="Hori C."/>
            <person name="Igarashi K."/>
            <person name="Jurgens J.A."/>
            <person name="Kallen N."/>
            <person name="Kersten P."/>
            <person name="Kohler A."/>
            <person name="Kuees U."/>
            <person name="Kumar T.K.A."/>
            <person name="Kuo A."/>
            <person name="LaButti K."/>
            <person name="Larrondo L.F."/>
            <person name="Lindquist E."/>
            <person name="Ling A."/>
            <person name="Lombard V."/>
            <person name="Lucas S."/>
            <person name="Lundell T."/>
            <person name="Martin R."/>
            <person name="McLaughlin D.J."/>
            <person name="Morgenstern I."/>
            <person name="Morin E."/>
            <person name="Murat C."/>
            <person name="Nagy L.G."/>
            <person name="Nolan M."/>
            <person name="Ohm R.A."/>
            <person name="Patyshakuliyeva A."/>
            <person name="Rokas A."/>
            <person name="Ruiz-Duenas F.J."/>
            <person name="Sabat G."/>
            <person name="Salamov A."/>
            <person name="Samejima M."/>
            <person name="Schmutz J."/>
            <person name="Slot J.C."/>
            <person name="St John F."/>
            <person name="Stenlid J."/>
            <person name="Sun H."/>
            <person name="Sun S."/>
            <person name="Syed K."/>
            <person name="Tsang A."/>
            <person name="Wiebenga A."/>
            <person name="Young D."/>
            <person name="Pisabarro A."/>
            <person name="Eastwood D.C."/>
            <person name="Martin F."/>
            <person name="Cullen D."/>
            <person name="Grigoriev I.V."/>
            <person name="Hibbett D.S."/>
        </authorList>
    </citation>
    <scope>NUCLEOTIDE SEQUENCE [LARGE SCALE GENOMIC DNA]</scope>
    <source>
        <strain evidence="2 3">DJM-731 SS1</strain>
    </source>
</reference>
<dbReference type="STRING" id="1858805.M5FS83"/>
<evidence type="ECO:0000256" key="1">
    <source>
        <dbReference type="SAM" id="Phobius"/>
    </source>
</evidence>
<feature type="transmembrane region" description="Helical" evidence="1">
    <location>
        <begin position="33"/>
        <end position="54"/>
    </location>
</feature>
<name>M5FS83_DACPD</name>
<organism evidence="2 3">
    <name type="scientific">Dacryopinax primogenitus (strain DJM 731)</name>
    <name type="common">Brown rot fungus</name>
    <dbReference type="NCBI Taxonomy" id="1858805"/>
    <lineage>
        <taxon>Eukaryota</taxon>
        <taxon>Fungi</taxon>
        <taxon>Dikarya</taxon>
        <taxon>Basidiomycota</taxon>
        <taxon>Agaricomycotina</taxon>
        <taxon>Dacrymycetes</taxon>
        <taxon>Dacrymycetales</taxon>
        <taxon>Dacrymycetaceae</taxon>
        <taxon>Dacryopinax</taxon>
    </lineage>
</organism>
<dbReference type="GeneID" id="63688801"/>
<dbReference type="HOGENOM" id="CLU_1865062_0_0_1"/>
<keyword evidence="1" id="KW-0812">Transmembrane</keyword>
<protein>
    <submittedName>
        <fullName evidence="2">Uncharacterized protein</fullName>
    </submittedName>
</protein>
<keyword evidence="1" id="KW-0472">Membrane</keyword>
<evidence type="ECO:0000313" key="3">
    <source>
        <dbReference type="Proteomes" id="UP000030653"/>
    </source>
</evidence>
<keyword evidence="1" id="KW-1133">Transmembrane helix</keyword>
<evidence type="ECO:0000313" key="2">
    <source>
        <dbReference type="EMBL" id="EJT98019.1"/>
    </source>
</evidence>
<dbReference type="AlphaFoldDB" id="M5FS83"/>
<accession>M5FS83</accession>